<reference evidence="2 3" key="1">
    <citation type="submission" date="2020-08" db="EMBL/GenBank/DDBJ databases">
        <title>Novel species isolated from subtropical streams in China.</title>
        <authorList>
            <person name="Lu H."/>
        </authorList>
    </citation>
    <scope>NUCLEOTIDE SEQUENCE [LARGE SCALE GENOMIC DNA]</scope>
    <source>
        <strain evidence="2 3">LX15W</strain>
    </source>
</reference>
<evidence type="ECO:0000313" key="3">
    <source>
        <dbReference type="Proteomes" id="UP000624279"/>
    </source>
</evidence>
<keyword evidence="3" id="KW-1185">Reference proteome</keyword>
<dbReference type="Proteomes" id="UP000624279">
    <property type="component" value="Unassembled WGS sequence"/>
</dbReference>
<sequence>MESGTIGFRIREQRELIGFSQAQIADETGITVRSQRNYETGKRIPDAEYLAAIAPLGIDINYVLNGNAAYKPRGTDDDMGTVLLLESILGITADCLTKITTEACVKIDLDRPEIGYDPSIFFNGLLRESTLFRLMVDRYAAPDMLMLTKVITEIEKVISKISLKVTPEKKASATLILYRAYKTNGHLDEAMIEDTVKLAAS</sequence>
<dbReference type="Pfam" id="PF01381">
    <property type="entry name" value="HTH_3"/>
    <property type="match status" value="1"/>
</dbReference>
<comment type="caution">
    <text evidence="2">The sequence shown here is derived from an EMBL/GenBank/DDBJ whole genome shotgun (WGS) entry which is preliminary data.</text>
</comment>
<dbReference type="InterPro" id="IPR001387">
    <property type="entry name" value="Cro/C1-type_HTH"/>
</dbReference>
<dbReference type="PROSITE" id="PS50943">
    <property type="entry name" value="HTH_CROC1"/>
    <property type="match status" value="1"/>
</dbReference>
<organism evidence="2 3">
    <name type="scientific">Undibacterium flavidum</name>
    <dbReference type="NCBI Taxonomy" id="2762297"/>
    <lineage>
        <taxon>Bacteria</taxon>
        <taxon>Pseudomonadati</taxon>
        <taxon>Pseudomonadota</taxon>
        <taxon>Betaproteobacteria</taxon>
        <taxon>Burkholderiales</taxon>
        <taxon>Oxalobacteraceae</taxon>
        <taxon>Undibacterium</taxon>
    </lineage>
</organism>
<evidence type="ECO:0000259" key="1">
    <source>
        <dbReference type="PROSITE" id="PS50943"/>
    </source>
</evidence>
<dbReference type="RefSeq" id="WP_186940420.1">
    <property type="nucleotide sequence ID" value="NZ_JACOGA010000002.1"/>
</dbReference>
<protein>
    <submittedName>
        <fullName evidence="2">Helix-turn-helix transcriptional regulator</fullName>
    </submittedName>
</protein>
<evidence type="ECO:0000313" key="2">
    <source>
        <dbReference type="EMBL" id="MBC3872415.1"/>
    </source>
</evidence>
<accession>A0ABR6Y740</accession>
<dbReference type="Gene3D" id="1.10.260.40">
    <property type="entry name" value="lambda repressor-like DNA-binding domains"/>
    <property type="match status" value="1"/>
</dbReference>
<proteinExistence type="predicted"/>
<dbReference type="InterPro" id="IPR010982">
    <property type="entry name" value="Lambda_DNA-bd_dom_sf"/>
</dbReference>
<gene>
    <name evidence="2" type="ORF">H8K55_02350</name>
</gene>
<feature type="domain" description="HTH cro/C1-type" evidence="1">
    <location>
        <begin position="10"/>
        <end position="63"/>
    </location>
</feature>
<dbReference type="SMART" id="SM00530">
    <property type="entry name" value="HTH_XRE"/>
    <property type="match status" value="1"/>
</dbReference>
<dbReference type="SUPFAM" id="SSF47413">
    <property type="entry name" value="lambda repressor-like DNA-binding domains"/>
    <property type="match status" value="1"/>
</dbReference>
<name>A0ABR6Y740_9BURK</name>
<dbReference type="EMBL" id="JACOGA010000002">
    <property type="protein sequence ID" value="MBC3872415.1"/>
    <property type="molecule type" value="Genomic_DNA"/>
</dbReference>
<dbReference type="CDD" id="cd00093">
    <property type="entry name" value="HTH_XRE"/>
    <property type="match status" value="1"/>
</dbReference>